<protein>
    <submittedName>
        <fullName evidence="1">Uncharacterized protein</fullName>
    </submittedName>
</protein>
<organism evidence="1 2">
    <name type="scientific">Segetibacter aerophilus</name>
    <dbReference type="NCBI Taxonomy" id="670293"/>
    <lineage>
        <taxon>Bacteria</taxon>
        <taxon>Pseudomonadati</taxon>
        <taxon>Bacteroidota</taxon>
        <taxon>Chitinophagia</taxon>
        <taxon>Chitinophagales</taxon>
        <taxon>Chitinophagaceae</taxon>
        <taxon>Segetibacter</taxon>
    </lineage>
</organism>
<dbReference type="Proteomes" id="UP000321513">
    <property type="component" value="Unassembled WGS sequence"/>
</dbReference>
<reference evidence="1 2" key="1">
    <citation type="submission" date="2019-07" db="EMBL/GenBank/DDBJ databases">
        <title>Whole genome shotgun sequence of Segetibacter aerophilus NBRC 106135.</title>
        <authorList>
            <person name="Hosoyama A."/>
            <person name="Uohara A."/>
            <person name="Ohji S."/>
            <person name="Ichikawa N."/>
        </authorList>
    </citation>
    <scope>NUCLEOTIDE SEQUENCE [LARGE SCALE GENOMIC DNA]</scope>
    <source>
        <strain evidence="1 2">NBRC 106135</strain>
    </source>
</reference>
<evidence type="ECO:0000313" key="1">
    <source>
        <dbReference type="EMBL" id="GEO08318.1"/>
    </source>
</evidence>
<gene>
    <name evidence="1" type="ORF">SAE01_08140</name>
</gene>
<proteinExistence type="predicted"/>
<dbReference type="EMBL" id="BJYT01000002">
    <property type="protein sequence ID" value="GEO08318.1"/>
    <property type="molecule type" value="Genomic_DNA"/>
</dbReference>
<dbReference type="AlphaFoldDB" id="A0A512B8N2"/>
<name>A0A512B8N2_9BACT</name>
<dbReference type="OrthoDB" id="675266at2"/>
<keyword evidence="2" id="KW-1185">Reference proteome</keyword>
<dbReference type="RefSeq" id="WP_147202386.1">
    <property type="nucleotide sequence ID" value="NZ_BJYT01000002.1"/>
</dbReference>
<evidence type="ECO:0000313" key="2">
    <source>
        <dbReference type="Proteomes" id="UP000321513"/>
    </source>
</evidence>
<sequence>MTIPITFEFNGKIYVGELSHVSGSGNSTMFHLYINRFYYGRLRYSVFADGWVFDTNAGSVGWEVLAEHFGYHVIAWYHCL</sequence>
<accession>A0A512B8N2</accession>
<comment type="caution">
    <text evidence="1">The sequence shown here is derived from an EMBL/GenBank/DDBJ whole genome shotgun (WGS) entry which is preliminary data.</text>
</comment>